<proteinExistence type="predicted"/>
<dbReference type="AlphaFoldDB" id="A0A914RCI8"/>
<keyword evidence="2" id="KW-1185">Reference proteome</keyword>
<dbReference type="Proteomes" id="UP000887564">
    <property type="component" value="Unplaced"/>
</dbReference>
<dbReference type="WBParaSite" id="PEQ_0000400001-mRNA-1">
    <property type="protein sequence ID" value="PEQ_0000400001-mRNA-1"/>
    <property type="gene ID" value="PEQ_0000400001"/>
</dbReference>
<organism evidence="2 3">
    <name type="scientific">Parascaris equorum</name>
    <name type="common">Equine roundworm</name>
    <dbReference type="NCBI Taxonomy" id="6256"/>
    <lineage>
        <taxon>Eukaryota</taxon>
        <taxon>Metazoa</taxon>
        <taxon>Ecdysozoa</taxon>
        <taxon>Nematoda</taxon>
        <taxon>Chromadorea</taxon>
        <taxon>Rhabditida</taxon>
        <taxon>Spirurina</taxon>
        <taxon>Ascaridomorpha</taxon>
        <taxon>Ascaridoidea</taxon>
        <taxon>Ascarididae</taxon>
        <taxon>Parascaris</taxon>
    </lineage>
</organism>
<evidence type="ECO:0000313" key="3">
    <source>
        <dbReference type="WBParaSite" id="PEQ_0000400001-mRNA-1"/>
    </source>
</evidence>
<accession>A0A914RCI8</accession>
<name>A0A914RCI8_PAREQ</name>
<evidence type="ECO:0000256" key="1">
    <source>
        <dbReference type="SAM" id="MobiDB-lite"/>
    </source>
</evidence>
<sequence length="44" mass="5049">MESMRSKRNTSQEDIDERDIAVSFDADFTDMPSDSGSMEVKSFR</sequence>
<feature type="region of interest" description="Disordered" evidence="1">
    <location>
        <begin position="1"/>
        <end position="44"/>
    </location>
</feature>
<evidence type="ECO:0000313" key="2">
    <source>
        <dbReference type="Proteomes" id="UP000887564"/>
    </source>
</evidence>
<protein>
    <submittedName>
        <fullName evidence="3">Uncharacterized protein</fullName>
    </submittedName>
</protein>
<reference evidence="3" key="1">
    <citation type="submission" date="2022-11" db="UniProtKB">
        <authorList>
            <consortium name="WormBaseParasite"/>
        </authorList>
    </citation>
    <scope>IDENTIFICATION</scope>
</reference>